<organism evidence="1 2">
    <name type="scientific">Saguinus oedipus</name>
    <name type="common">Cotton-top tamarin</name>
    <name type="synonym">Oedipomidas oedipus</name>
    <dbReference type="NCBI Taxonomy" id="9490"/>
    <lineage>
        <taxon>Eukaryota</taxon>
        <taxon>Metazoa</taxon>
        <taxon>Chordata</taxon>
        <taxon>Craniata</taxon>
        <taxon>Vertebrata</taxon>
        <taxon>Euteleostomi</taxon>
        <taxon>Mammalia</taxon>
        <taxon>Eutheria</taxon>
        <taxon>Euarchontoglires</taxon>
        <taxon>Primates</taxon>
        <taxon>Haplorrhini</taxon>
        <taxon>Platyrrhini</taxon>
        <taxon>Cebidae</taxon>
        <taxon>Callitrichinae</taxon>
        <taxon>Saguinus</taxon>
    </lineage>
</organism>
<reference evidence="1 2" key="1">
    <citation type="submission" date="2023-05" db="EMBL/GenBank/DDBJ databases">
        <title>B98-5 Cell Line De Novo Hybrid Assembly: An Optical Mapping Approach.</title>
        <authorList>
            <person name="Kananen K."/>
            <person name="Auerbach J.A."/>
            <person name="Kautto E."/>
            <person name="Blachly J.S."/>
        </authorList>
    </citation>
    <scope>NUCLEOTIDE SEQUENCE [LARGE SCALE GENOMIC DNA]</scope>
    <source>
        <strain evidence="1">B95-8</strain>
        <tissue evidence="1">Cell line</tissue>
    </source>
</reference>
<proteinExistence type="predicted"/>
<evidence type="ECO:0000313" key="1">
    <source>
        <dbReference type="EMBL" id="KAK2082742.1"/>
    </source>
</evidence>
<keyword evidence="2" id="KW-1185">Reference proteome</keyword>
<name>A0ABQ9TDB5_SAGOE</name>
<dbReference type="Proteomes" id="UP001266305">
    <property type="component" value="Unassembled WGS sequence"/>
</dbReference>
<protein>
    <submittedName>
        <fullName evidence="1">Adenylosuccinate synthetase</fullName>
    </submittedName>
</protein>
<comment type="caution">
    <text evidence="1">The sequence shown here is derived from an EMBL/GenBank/DDBJ whole genome shotgun (WGS) entry which is preliminary data.</text>
</comment>
<sequence>AQVYILRQNSPLCLYNEEELVSMNRQCDYKPLDATSFINISSLRPKECHHLQSKVTAKWTP</sequence>
<gene>
    <name evidence="1" type="primary">ASS1_7</name>
    <name evidence="1" type="ORF">P7K49_037978</name>
</gene>
<evidence type="ECO:0000313" key="2">
    <source>
        <dbReference type="Proteomes" id="UP001266305"/>
    </source>
</evidence>
<dbReference type="EMBL" id="JASSZA010000023">
    <property type="protein sequence ID" value="KAK2082742.1"/>
    <property type="molecule type" value="Genomic_DNA"/>
</dbReference>
<accession>A0ABQ9TDB5</accession>
<dbReference type="Gene3D" id="1.20.5.470">
    <property type="entry name" value="Single helix bin"/>
    <property type="match status" value="1"/>
</dbReference>
<feature type="non-terminal residue" evidence="1">
    <location>
        <position position="61"/>
    </location>
</feature>
<feature type="non-terminal residue" evidence="1">
    <location>
        <position position="1"/>
    </location>
</feature>